<evidence type="ECO:0000313" key="4">
    <source>
        <dbReference type="Proteomes" id="UP000274271"/>
    </source>
</evidence>
<feature type="domain" description="GH16" evidence="2">
    <location>
        <begin position="29"/>
        <end position="268"/>
    </location>
</feature>
<sequence length="268" mass="30334">MVGNTVKKILLFAFLGWSCANHGTRPLVSGTSADDSPLAKRLLNEGYQVVWRDEFDGTALDLTKWEYRQLGVVRNLGRVAKETIRLDGQGNLLIALQKVGNEYKIGQLGTEKFYKTTYGYFECRARMNHQPGPHVAFWLQTPTMGKIVGDPVRSGVEIDIFEYHRKEPATIHHNLHWDGYGSDHKTAGKKTTVPAIETGFHTFGLLWTEKEYVFFVDNQETWRTTTAVSTAEEYLLLSLELTGWGGDPALAVLPDDVAYDYVRVYQKK</sequence>
<dbReference type="AlphaFoldDB" id="A0A3P1C9A8"/>
<dbReference type="Gene3D" id="2.60.120.200">
    <property type="match status" value="1"/>
</dbReference>
<dbReference type="InterPro" id="IPR013320">
    <property type="entry name" value="ConA-like_dom_sf"/>
</dbReference>
<protein>
    <submittedName>
        <fullName evidence="3">Glycosyl hydrolase family protein</fullName>
    </submittedName>
</protein>
<dbReference type="PANTHER" id="PTHR10963">
    <property type="entry name" value="GLYCOSYL HYDROLASE-RELATED"/>
    <property type="match status" value="1"/>
</dbReference>
<gene>
    <name evidence="3" type="ORF">EHT87_30450</name>
</gene>
<accession>A0A3P1C9A8</accession>
<keyword evidence="4" id="KW-1185">Reference proteome</keyword>
<dbReference type="Pfam" id="PF00722">
    <property type="entry name" value="Glyco_hydro_16"/>
    <property type="match status" value="1"/>
</dbReference>
<dbReference type="SUPFAM" id="SSF49899">
    <property type="entry name" value="Concanavalin A-like lectins/glucanases"/>
    <property type="match status" value="1"/>
</dbReference>
<dbReference type="PANTHER" id="PTHR10963:SF55">
    <property type="entry name" value="GLYCOSIDE HYDROLASE FAMILY 16 PROTEIN"/>
    <property type="match status" value="1"/>
</dbReference>
<reference evidence="3 4" key="1">
    <citation type="submission" date="2018-11" db="EMBL/GenBank/DDBJ databases">
        <authorList>
            <person name="Zhou Z."/>
            <person name="Wang G."/>
        </authorList>
    </citation>
    <scope>NUCLEOTIDE SEQUENCE [LARGE SCALE GENOMIC DNA]</scope>
    <source>
        <strain evidence="3 4">KCTC42998</strain>
    </source>
</reference>
<dbReference type="OrthoDB" id="1421570at2"/>
<dbReference type="GO" id="GO:0004553">
    <property type="term" value="F:hydrolase activity, hydrolyzing O-glycosyl compounds"/>
    <property type="evidence" value="ECO:0007669"/>
    <property type="project" value="InterPro"/>
</dbReference>
<dbReference type="InterPro" id="IPR050546">
    <property type="entry name" value="Glycosyl_Hydrlase_16"/>
</dbReference>
<dbReference type="GO" id="GO:0005975">
    <property type="term" value="P:carbohydrate metabolic process"/>
    <property type="evidence" value="ECO:0007669"/>
    <property type="project" value="InterPro"/>
</dbReference>
<dbReference type="PROSITE" id="PS51762">
    <property type="entry name" value="GH16_2"/>
    <property type="match status" value="1"/>
</dbReference>
<dbReference type="InterPro" id="IPR000757">
    <property type="entry name" value="Beta-glucanase-like"/>
</dbReference>
<evidence type="ECO:0000259" key="2">
    <source>
        <dbReference type="PROSITE" id="PS51762"/>
    </source>
</evidence>
<name>A0A3P1C9A8_9BACT</name>
<dbReference type="EMBL" id="RQJP01000008">
    <property type="protein sequence ID" value="RRB09843.1"/>
    <property type="molecule type" value="Genomic_DNA"/>
</dbReference>
<organism evidence="3 4">
    <name type="scientific">Larkinella knui</name>
    <dbReference type="NCBI Taxonomy" id="2025310"/>
    <lineage>
        <taxon>Bacteria</taxon>
        <taxon>Pseudomonadati</taxon>
        <taxon>Bacteroidota</taxon>
        <taxon>Cytophagia</taxon>
        <taxon>Cytophagales</taxon>
        <taxon>Spirosomataceae</taxon>
        <taxon>Larkinella</taxon>
    </lineage>
</organism>
<evidence type="ECO:0000256" key="1">
    <source>
        <dbReference type="ARBA" id="ARBA00006865"/>
    </source>
</evidence>
<dbReference type="CDD" id="cd00413">
    <property type="entry name" value="Glyco_hydrolase_16"/>
    <property type="match status" value="1"/>
</dbReference>
<keyword evidence="3" id="KW-0378">Hydrolase</keyword>
<dbReference type="Proteomes" id="UP000274271">
    <property type="component" value="Unassembled WGS sequence"/>
</dbReference>
<comment type="similarity">
    <text evidence="1">Belongs to the glycosyl hydrolase 16 family.</text>
</comment>
<comment type="caution">
    <text evidence="3">The sequence shown here is derived from an EMBL/GenBank/DDBJ whole genome shotgun (WGS) entry which is preliminary data.</text>
</comment>
<proteinExistence type="inferred from homology"/>
<evidence type="ECO:0000313" key="3">
    <source>
        <dbReference type="EMBL" id="RRB09843.1"/>
    </source>
</evidence>